<feature type="compositionally biased region" description="Acidic residues" evidence="1">
    <location>
        <begin position="36"/>
        <end position="62"/>
    </location>
</feature>
<sequence>FMPPEDDVLPVKEQPLPAAVSPTTNSLADYPTNRYDDEEEESSRDDADDQEEGEGEDKEEEEHLALNDSVPPLAYRT</sequence>
<organism evidence="2">
    <name type="scientific">Tanacetum cinerariifolium</name>
    <name type="common">Dalmatian daisy</name>
    <name type="synonym">Chrysanthemum cinerariifolium</name>
    <dbReference type="NCBI Taxonomy" id="118510"/>
    <lineage>
        <taxon>Eukaryota</taxon>
        <taxon>Viridiplantae</taxon>
        <taxon>Streptophyta</taxon>
        <taxon>Embryophyta</taxon>
        <taxon>Tracheophyta</taxon>
        <taxon>Spermatophyta</taxon>
        <taxon>Magnoliopsida</taxon>
        <taxon>eudicotyledons</taxon>
        <taxon>Gunneridae</taxon>
        <taxon>Pentapetalae</taxon>
        <taxon>asterids</taxon>
        <taxon>campanulids</taxon>
        <taxon>Asterales</taxon>
        <taxon>Asteraceae</taxon>
        <taxon>Asteroideae</taxon>
        <taxon>Anthemideae</taxon>
        <taxon>Anthemidinae</taxon>
        <taxon>Tanacetum</taxon>
    </lineage>
</organism>
<feature type="non-terminal residue" evidence="2">
    <location>
        <position position="77"/>
    </location>
</feature>
<protein>
    <submittedName>
        <fullName evidence="2">Uncharacterized protein</fullName>
    </submittedName>
</protein>
<feature type="region of interest" description="Disordered" evidence="1">
    <location>
        <begin position="1"/>
        <end position="77"/>
    </location>
</feature>
<reference evidence="2" key="1">
    <citation type="journal article" date="2019" name="Sci. Rep.">
        <title>Draft genome of Tanacetum cinerariifolium, the natural source of mosquito coil.</title>
        <authorList>
            <person name="Yamashiro T."/>
            <person name="Shiraishi A."/>
            <person name="Satake H."/>
            <person name="Nakayama K."/>
        </authorList>
    </citation>
    <scope>NUCLEOTIDE SEQUENCE</scope>
</reference>
<proteinExistence type="predicted"/>
<evidence type="ECO:0000256" key="1">
    <source>
        <dbReference type="SAM" id="MobiDB-lite"/>
    </source>
</evidence>
<comment type="caution">
    <text evidence="2">The sequence shown here is derived from an EMBL/GenBank/DDBJ whole genome shotgun (WGS) entry which is preliminary data.</text>
</comment>
<evidence type="ECO:0000313" key="2">
    <source>
        <dbReference type="EMBL" id="GFD49456.1"/>
    </source>
</evidence>
<feature type="non-terminal residue" evidence="2">
    <location>
        <position position="1"/>
    </location>
</feature>
<dbReference type="EMBL" id="BKCJ011741929">
    <property type="protein sequence ID" value="GFD49456.1"/>
    <property type="molecule type" value="Genomic_DNA"/>
</dbReference>
<accession>A0A699WV50</accession>
<dbReference type="AlphaFoldDB" id="A0A699WV50"/>
<name>A0A699WV50_TANCI</name>
<gene>
    <name evidence="2" type="ORF">Tci_921425</name>
</gene>